<evidence type="ECO:0000256" key="2">
    <source>
        <dbReference type="ARBA" id="ARBA00022840"/>
    </source>
</evidence>
<dbReference type="GO" id="GO:0005524">
    <property type="term" value="F:ATP binding"/>
    <property type="evidence" value="ECO:0007669"/>
    <property type="project" value="UniProtKB-KW"/>
</dbReference>
<dbReference type="Pfam" id="PF06414">
    <property type="entry name" value="Zeta_toxin"/>
    <property type="match status" value="1"/>
</dbReference>
<dbReference type="STRING" id="550983.A4R26_29670"/>
<evidence type="ECO:0000313" key="5">
    <source>
        <dbReference type="Proteomes" id="UP000192276"/>
    </source>
</evidence>
<name>A0A1V9EYT1_9BACT</name>
<dbReference type="RefSeq" id="WP_081169953.1">
    <property type="nucleotide sequence ID" value="NZ_LWBP01000219.1"/>
</dbReference>
<dbReference type="PANTHER" id="PTHR39206">
    <property type="entry name" value="SLL8004 PROTEIN"/>
    <property type="match status" value="1"/>
</dbReference>
<dbReference type="AlphaFoldDB" id="A0A1V9EYT1"/>
<dbReference type="SUPFAM" id="SSF52540">
    <property type="entry name" value="P-loop containing nucleoside triphosphate hydrolases"/>
    <property type="match status" value="1"/>
</dbReference>
<dbReference type="Proteomes" id="UP000192276">
    <property type="component" value="Unassembled WGS sequence"/>
</dbReference>
<sequence>MNNPGLFIIAGPNGAGKSLFSKELAITELEVFDGDKHMAVLVKKYPETGSEALWSYINENIFEEQKKKVIRSRQNFAFETNFSSANPMKTAREFKKEGYQIHFVFMGLSSIEESLERVAWRVRLGGHKVTEESIRYNYEHGYKNLYKYITEFDTVLIIDNSISLVGKVVIPKRILHIENGEVSLIPEEYPAWVQPILDTFKIS</sequence>
<evidence type="ECO:0000256" key="1">
    <source>
        <dbReference type="ARBA" id="ARBA00022741"/>
    </source>
</evidence>
<feature type="domain" description="Zeta toxin" evidence="3">
    <location>
        <begin position="3"/>
        <end position="160"/>
    </location>
</feature>
<dbReference type="Gene3D" id="3.40.50.300">
    <property type="entry name" value="P-loop containing nucleotide triphosphate hydrolases"/>
    <property type="match status" value="1"/>
</dbReference>
<evidence type="ECO:0000259" key="3">
    <source>
        <dbReference type="Pfam" id="PF06414"/>
    </source>
</evidence>
<dbReference type="InterPro" id="IPR010488">
    <property type="entry name" value="Zeta_toxin_domain"/>
</dbReference>
<gene>
    <name evidence="4" type="ORF">A4R26_29670</name>
</gene>
<reference evidence="5" key="1">
    <citation type="submission" date="2016-04" db="EMBL/GenBank/DDBJ databases">
        <authorList>
            <person name="Chen L."/>
            <person name="Zhuang W."/>
            <person name="Wang G."/>
        </authorList>
    </citation>
    <scope>NUCLEOTIDE SEQUENCE [LARGE SCALE GENOMIC DNA]</scope>
    <source>
        <strain evidence="5">208</strain>
    </source>
</reference>
<dbReference type="PANTHER" id="PTHR39206:SF1">
    <property type="entry name" value="SLL8004 PROTEIN"/>
    <property type="match status" value="1"/>
</dbReference>
<evidence type="ECO:0000313" key="4">
    <source>
        <dbReference type="EMBL" id="OQP51186.1"/>
    </source>
</evidence>
<keyword evidence="2" id="KW-0067">ATP-binding</keyword>
<accession>A0A1V9EYT1</accession>
<comment type="caution">
    <text evidence="4">The sequence shown here is derived from an EMBL/GenBank/DDBJ whole genome shotgun (WGS) entry which is preliminary data.</text>
</comment>
<keyword evidence="1" id="KW-0547">Nucleotide-binding</keyword>
<organism evidence="4 5">
    <name type="scientific">Niastella populi</name>
    <dbReference type="NCBI Taxonomy" id="550983"/>
    <lineage>
        <taxon>Bacteria</taxon>
        <taxon>Pseudomonadati</taxon>
        <taxon>Bacteroidota</taxon>
        <taxon>Chitinophagia</taxon>
        <taxon>Chitinophagales</taxon>
        <taxon>Chitinophagaceae</taxon>
        <taxon>Niastella</taxon>
    </lineage>
</organism>
<dbReference type="EMBL" id="LWBP01000219">
    <property type="protein sequence ID" value="OQP51186.1"/>
    <property type="molecule type" value="Genomic_DNA"/>
</dbReference>
<dbReference type="InterPro" id="IPR027417">
    <property type="entry name" value="P-loop_NTPase"/>
</dbReference>
<dbReference type="GO" id="GO:0016301">
    <property type="term" value="F:kinase activity"/>
    <property type="evidence" value="ECO:0007669"/>
    <property type="project" value="InterPro"/>
</dbReference>
<dbReference type="OrthoDB" id="9791543at2"/>
<protein>
    <recommendedName>
        <fullName evidence="3">Zeta toxin domain-containing protein</fullName>
    </recommendedName>
</protein>
<keyword evidence="5" id="KW-1185">Reference proteome</keyword>
<proteinExistence type="predicted"/>